<dbReference type="Pfam" id="PF07690">
    <property type="entry name" value="MFS_1"/>
    <property type="match status" value="1"/>
</dbReference>
<keyword evidence="3 6" id="KW-0812">Transmembrane</keyword>
<dbReference type="PROSITE" id="PS00216">
    <property type="entry name" value="SUGAR_TRANSPORT_1"/>
    <property type="match status" value="1"/>
</dbReference>
<keyword evidence="4 6" id="KW-1133">Transmembrane helix</keyword>
<dbReference type="SUPFAM" id="SSF103473">
    <property type="entry name" value="MFS general substrate transporter"/>
    <property type="match status" value="1"/>
</dbReference>
<dbReference type="InterPro" id="IPR005829">
    <property type="entry name" value="Sugar_transporter_CS"/>
</dbReference>
<evidence type="ECO:0000313" key="9">
    <source>
        <dbReference type="Proteomes" id="UP001580407"/>
    </source>
</evidence>
<evidence type="ECO:0000256" key="6">
    <source>
        <dbReference type="SAM" id="Phobius"/>
    </source>
</evidence>
<accession>A0ABV5BG94</accession>
<feature type="transmembrane region" description="Helical" evidence="6">
    <location>
        <begin position="137"/>
        <end position="154"/>
    </location>
</feature>
<dbReference type="InterPro" id="IPR036259">
    <property type="entry name" value="MFS_trans_sf"/>
</dbReference>
<comment type="subcellular location">
    <subcellularLocation>
        <location evidence="1">Cell membrane</location>
        <topology evidence="1">Multi-pass membrane protein</topology>
    </subcellularLocation>
</comment>
<evidence type="ECO:0000256" key="1">
    <source>
        <dbReference type="ARBA" id="ARBA00004651"/>
    </source>
</evidence>
<comment type="caution">
    <text evidence="8">The sequence shown here is derived from an EMBL/GenBank/DDBJ whole genome shotgun (WGS) entry which is preliminary data.</text>
</comment>
<dbReference type="RefSeq" id="WP_375533038.1">
    <property type="nucleotide sequence ID" value="NZ_JBHIRX010000001.1"/>
</dbReference>
<dbReference type="EMBL" id="JBHILM010000041">
    <property type="protein sequence ID" value="MFB5684424.1"/>
    <property type="molecule type" value="Genomic_DNA"/>
</dbReference>
<keyword evidence="9" id="KW-1185">Reference proteome</keyword>
<sequence>MKAEKANKHIILLAITSGAFLLVLTNSAFNVLLPEFVRIYDISAALGGWMITLYMLAMTMTMPLTSLIVDRIGRKRAYIMGLAVYCVFSIMGGLFYKHIEVVLLVRLMHGAAAGLMIPLSLVLLFDHYGHEMRGRITGLWGMLLMVAPAIGPTLGGLVMEFGEIKFLFWINVPFALCSLILCCTQIASYQPVRRKTFYPEGVVLMLFSIFAMSLGIHLISVKAVSLWLPVTLMLLGTAAGVRFIQKENGRTEPLIRYRLLQGNPVYAMTVLISAIQDSVMFGVIFVLPLLLQEVFHFSPAMTGAIFIPAAIFTSMFSWIGGSFVDKGRSLNFIAYGIVLIAGSVLVFAFFSQQVSFFVMALMMATRGMGNGLSSLTITTVGLNSLPEEDLHEGSVLSSTIERLASSFAVMLLAVYYEVRWQAIASAGETAELAKWLALKEECFALGILMLATLPLVLVVKRKKVAIDVGNRRQSAV</sequence>
<dbReference type="PRINTS" id="PR01036">
    <property type="entry name" value="TCRTETB"/>
</dbReference>
<feature type="transmembrane region" description="Helical" evidence="6">
    <location>
        <begin position="12"/>
        <end position="33"/>
    </location>
</feature>
<dbReference type="PROSITE" id="PS50850">
    <property type="entry name" value="MFS"/>
    <property type="match status" value="1"/>
</dbReference>
<organism evidence="8 9">
    <name type="scientific">Paenibacillus terreus</name>
    <dbReference type="NCBI Taxonomy" id="1387834"/>
    <lineage>
        <taxon>Bacteria</taxon>
        <taxon>Bacillati</taxon>
        <taxon>Bacillota</taxon>
        <taxon>Bacilli</taxon>
        <taxon>Bacillales</taxon>
        <taxon>Paenibacillaceae</taxon>
        <taxon>Paenibacillus</taxon>
    </lineage>
</organism>
<feature type="transmembrane region" description="Helical" evidence="6">
    <location>
        <begin position="297"/>
        <end position="320"/>
    </location>
</feature>
<feature type="transmembrane region" description="Helical" evidence="6">
    <location>
        <begin position="332"/>
        <end position="350"/>
    </location>
</feature>
<dbReference type="InterPro" id="IPR020846">
    <property type="entry name" value="MFS_dom"/>
</dbReference>
<feature type="transmembrane region" description="Helical" evidence="6">
    <location>
        <begin position="443"/>
        <end position="459"/>
    </location>
</feature>
<feature type="transmembrane region" description="Helical" evidence="6">
    <location>
        <begin position="201"/>
        <end position="220"/>
    </location>
</feature>
<dbReference type="PANTHER" id="PTHR42718:SF9">
    <property type="entry name" value="MAJOR FACILITATOR SUPERFAMILY MULTIDRUG TRANSPORTER MFSC"/>
    <property type="match status" value="1"/>
</dbReference>
<dbReference type="Gene3D" id="1.20.1720.10">
    <property type="entry name" value="Multidrug resistance protein D"/>
    <property type="match status" value="1"/>
</dbReference>
<dbReference type="PANTHER" id="PTHR42718">
    <property type="entry name" value="MAJOR FACILITATOR SUPERFAMILY MULTIDRUG TRANSPORTER MFSC"/>
    <property type="match status" value="1"/>
</dbReference>
<evidence type="ECO:0000256" key="4">
    <source>
        <dbReference type="ARBA" id="ARBA00022989"/>
    </source>
</evidence>
<evidence type="ECO:0000313" key="8">
    <source>
        <dbReference type="EMBL" id="MFB5684424.1"/>
    </source>
</evidence>
<evidence type="ECO:0000256" key="5">
    <source>
        <dbReference type="ARBA" id="ARBA00023136"/>
    </source>
</evidence>
<dbReference type="Proteomes" id="UP001580407">
    <property type="component" value="Unassembled WGS sequence"/>
</dbReference>
<dbReference type="InterPro" id="IPR011701">
    <property type="entry name" value="MFS"/>
</dbReference>
<keyword evidence="5 6" id="KW-0472">Membrane</keyword>
<dbReference type="Gene3D" id="1.20.1250.20">
    <property type="entry name" value="MFS general substrate transporter like domains"/>
    <property type="match status" value="1"/>
</dbReference>
<evidence type="ECO:0000259" key="7">
    <source>
        <dbReference type="PROSITE" id="PS50850"/>
    </source>
</evidence>
<feature type="transmembrane region" description="Helical" evidence="6">
    <location>
        <begin position="226"/>
        <end position="244"/>
    </location>
</feature>
<feature type="domain" description="Major facilitator superfamily (MFS) profile" evidence="7">
    <location>
        <begin position="11"/>
        <end position="463"/>
    </location>
</feature>
<feature type="transmembrane region" description="Helical" evidence="6">
    <location>
        <begin position="102"/>
        <end position="125"/>
    </location>
</feature>
<evidence type="ECO:0000256" key="3">
    <source>
        <dbReference type="ARBA" id="ARBA00022692"/>
    </source>
</evidence>
<reference evidence="8 9" key="1">
    <citation type="submission" date="2024-09" db="EMBL/GenBank/DDBJ databases">
        <authorList>
            <person name="Ruan L."/>
        </authorList>
    </citation>
    <scope>NUCLEOTIDE SEQUENCE [LARGE SCALE GENOMIC DNA]</scope>
    <source>
        <strain evidence="8 9">D33</strain>
    </source>
</reference>
<feature type="transmembrane region" description="Helical" evidence="6">
    <location>
        <begin position="77"/>
        <end position="96"/>
    </location>
</feature>
<evidence type="ECO:0000256" key="2">
    <source>
        <dbReference type="ARBA" id="ARBA00022448"/>
    </source>
</evidence>
<name>A0ABV5BG94_9BACL</name>
<feature type="transmembrane region" description="Helical" evidence="6">
    <location>
        <begin position="166"/>
        <end position="189"/>
    </location>
</feature>
<feature type="transmembrane region" description="Helical" evidence="6">
    <location>
        <begin position="265"/>
        <end position="291"/>
    </location>
</feature>
<feature type="transmembrane region" description="Helical" evidence="6">
    <location>
        <begin position="39"/>
        <end position="57"/>
    </location>
</feature>
<proteinExistence type="predicted"/>
<gene>
    <name evidence="8" type="ORF">ACE3NQ_26320</name>
</gene>
<keyword evidence="2" id="KW-0813">Transport</keyword>
<protein>
    <submittedName>
        <fullName evidence="8">MFS transporter</fullName>
    </submittedName>
</protein>